<keyword evidence="13" id="KW-1133">Transmembrane helix</keyword>
<dbReference type="Pfam" id="PF10457">
    <property type="entry name" value="MENTAL"/>
    <property type="match status" value="1"/>
</dbReference>
<dbReference type="InterPro" id="IPR002913">
    <property type="entry name" value="START_lipid-bd_dom"/>
</dbReference>
<dbReference type="CDD" id="cd08906">
    <property type="entry name" value="START_STARD3-like"/>
    <property type="match status" value="1"/>
</dbReference>
<comment type="similarity">
    <text evidence="2">Belongs to the STARD3 family.</text>
</comment>
<dbReference type="Proteomes" id="UP000694701">
    <property type="component" value="Unplaced"/>
</dbReference>
<dbReference type="PANTHER" id="PTHR46121:SF2">
    <property type="entry name" value="STAR-RELATED LIPID TRANSFER PROTEIN 3"/>
    <property type="match status" value="1"/>
</dbReference>
<evidence type="ECO:0000256" key="7">
    <source>
        <dbReference type="ARBA" id="ARBA00022753"/>
    </source>
</evidence>
<organism evidence="16 17">
    <name type="scientific">Cyprinus carpio</name>
    <name type="common">Common carp</name>
    <dbReference type="NCBI Taxonomy" id="7962"/>
    <lineage>
        <taxon>Eukaryota</taxon>
        <taxon>Metazoa</taxon>
        <taxon>Chordata</taxon>
        <taxon>Craniata</taxon>
        <taxon>Vertebrata</taxon>
        <taxon>Euteleostomi</taxon>
        <taxon>Actinopterygii</taxon>
        <taxon>Neopterygii</taxon>
        <taxon>Teleostei</taxon>
        <taxon>Ostariophysi</taxon>
        <taxon>Cypriniformes</taxon>
        <taxon>Cyprinidae</taxon>
        <taxon>Cyprininae</taxon>
        <taxon>Cyprinus</taxon>
    </lineage>
</organism>
<dbReference type="GO" id="GO:0031902">
    <property type="term" value="C:late endosome membrane"/>
    <property type="evidence" value="ECO:0007669"/>
    <property type="project" value="UniProtKB-SubCell"/>
</dbReference>
<evidence type="ECO:0000256" key="13">
    <source>
        <dbReference type="SAM" id="Phobius"/>
    </source>
</evidence>
<evidence type="ECO:0000256" key="10">
    <source>
        <dbReference type="ARBA" id="ARBA00023136"/>
    </source>
</evidence>
<evidence type="ECO:0000313" key="17">
    <source>
        <dbReference type="Proteomes" id="UP000694701"/>
    </source>
</evidence>
<name>A0A8C2H2Y1_CYPCA</name>
<dbReference type="InterPro" id="IPR029867">
    <property type="entry name" value="STARD3_MLN64_C"/>
</dbReference>
<keyword evidence="7" id="KW-0967">Endosome</keyword>
<dbReference type="Gene3D" id="3.30.530.20">
    <property type="match status" value="1"/>
</dbReference>
<evidence type="ECO:0000256" key="4">
    <source>
        <dbReference type="ARBA" id="ARBA00022448"/>
    </source>
</evidence>
<dbReference type="PROSITE" id="PS50848">
    <property type="entry name" value="START"/>
    <property type="match status" value="1"/>
</dbReference>
<dbReference type="GO" id="GO:0005765">
    <property type="term" value="C:lysosomal membrane"/>
    <property type="evidence" value="ECO:0007669"/>
    <property type="project" value="TreeGrafter"/>
</dbReference>
<dbReference type="GO" id="GO:0005789">
    <property type="term" value="C:endoplasmic reticulum membrane"/>
    <property type="evidence" value="ECO:0007669"/>
    <property type="project" value="TreeGrafter"/>
</dbReference>
<comment type="catalytic activity">
    <reaction evidence="12">
        <text>cholesterol(in) = cholesterol(out)</text>
        <dbReference type="Rhea" id="RHEA:39747"/>
        <dbReference type="ChEBI" id="CHEBI:16113"/>
    </reaction>
</comment>
<keyword evidence="5" id="KW-0597">Phosphoprotein</keyword>
<dbReference type="PRINTS" id="PR00978">
    <property type="entry name" value="STARPROTEIN"/>
</dbReference>
<dbReference type="SUPFAM" id="SSF55961">
    <property type="entry name" value="Bet v1-like"/>
    <property type="match status" value="1"/>
</dbReference>
<reference evidence="16" key="1">
    <citation type="submission" date="2025-08" db="UniProtKB">
        <authorList>
            <consortium name="Ensembl"/>
        </authorList>
    </citation>
    <scope>IDENTIFICATION</scope>
</reference>
<feature type="domain" description="MENTAL" evidence="15">
    <location>
        <begin position="48"/>
        <end position="220"/>
    </location>
</feature>
<sequence length="432" mass="49203">MLWLSHDFRPALEVLPAISSLNASYSQASLSLPSPYYPPLPPGERRAFSDVRRTFCLFVTFDLLFITLLWIIELNISKSIWTSLENEVVHYNFKSSFFDIFLLAVFRFLCLQLGYAAFRLRHWWVIAITTLVTSAFLIAKVICSDLFSQNAFGYVLPITSFVVAWLETWFLDFKVLTQEAEDERAYLAAVNAACEPAPLISPRPVSDGQFYSPPESLAGNDKQFLRQGREAMAVVEQILTQEENWKFEKTNEMGDAVYTLEIPFHGKTFILKALLQCAAELVYQEVILQPEKMVQWNRTVSVCQILQRVDDNTMVSYDVSAGAAGGVVSPRDFVNVRRVERRRDCYISAGIATSHSSKPPHSRYVRGENGPGGFVVLKSSSNPSVCTFIWVLNTDLKGRLPRYLIHQSLAATMFEFMSHLRQRINEVRISYR</sequence>
<evidence type="ECO:0000256" key="2">
    <source>
        <dbReference type="ARBA" id="ARBA00010909"/>
    </source>
</evidence>
<keyword evidence="10 13" id="KW-0472">Membrane</keyword>
<feature type="domain" description="START" evidence="14">
    <location>
        <begin position="229"/>
        <end position="429"/>
    </location>
</feature>
<comment type="subcellular location">
    <subcellularLocation>
        <location evidence="1">Late endosome membrane</location>
        <topology evidence="1">Multi-pass membrane protein</topology>
    </subcellularLocation>
</comment>
<evidence type="ECO:0000256" key="11">
    <source>
        <dbReference type="ARBA" id="ARBA00032621"/>
    </source>
</evidence>
<feature type="transmembrane region" description="Helical" evidence="13">
    <location>
        <begin position="123"/>
        <end position="142"/>
    </location>
</feature>
<evidence type="ECO:0000313" key="16">
    <source>
        <dbReference type="Ensembl" id="ENSCCRP00020013243.1"/>
    </source>
</evidence>
<feature type="transmembrane region" description="Helical" evidence="13">
    <location>
        <begin position="55"/>
        <end position="76"/>
    </location>
</feature>
<dbReference type="GO" id="GO:0140284">
    <property type="term" value="C:endoplasmic reticulum-endosome membrane contact site"/>
    <property type="evidence" value="ECO:0007669"/>
    <property type="project" value="TreeGrafter"/>
</dbReference>
<dbReference type="GO" id="GO:0099044">
    <property type="term" value="P:vesicle tethering to endoplasmic reticulum"/>
    <property type="evidence" value="ECO:0007669"/>
    <property type="project" value="TreeGrafter"/>
</dbReference>
<keyword evidence="6 13" id="KW-0812">Transmembrane</keyword>
<proteinExistence type="inferred from homology"/>
<dbReference type="PANTHER" id="PTHR46121">
    <property type="entry name" value="STEROIDOGENIC ACUTE REGULATORY PROTEIN-LIKE"/>
    <property type="match status" value="1"/>
</dbReference>
<dbReference type="GO" id="GO:0120020">
    <property type="term" value="F:cholesterol transfer activity"/>
    <property type="evidence" value="ECO:0007669"/>
    <property type="project" value="InterPro"/>
</dbReference>
<evidence type="ECO:0000259" key="14">
    <source>
        <dbReference type="PROSITE" id="PS50848"/>
    </source>
</evidence>
<evidence type="ECO:0000256" key="1">
    <source>
        <dbReference type="ARBA" id="ARBA00004107"/>
    </source>
</evidence>
<evidence type="ECO:0000256" key="12">
    <source>
        <dbReference type="ARBA" id="ARBA00034049"/>
    </source>
</evidence>
<evidence type="ECO:0000256" key="6">
    <source>
        <dbReference type="ARBA" id="ARBA00022692"/>
    </source>
</evidence>
<dbReference type="PROSITE" id="PS51439">
    <property type="entry name" value="MENTAL"/>
    <property type="match status" value="1"/>
</dbReference>
<dbReference type="Pfam" id="PF01852">
    <property type="entry name" value="START"/>
    <property type="match status" value="1"/>
</dbReference>
<evidence type="ECO:0000256" key="8">
    <source>
        <dbReference type="ARBA" id="ARBA00023055"/>
    </source>
</evidence>
<dbReference type="Ensembl" id="ENSCCRT00020014605.1">
    <property type="protein sequence ID" value="ENSCCRP00020013243.1"/>
    <property type="gene ID" value="ENSCCRG00020006131.1"/>
</dbReference>
<evidence type="ECO:0000256" key="9">
    <source>
        <dbReference type="ARBA" id="ARBA00023121"/>
    </source>
</evidence>
<dbReference type="AlphaFoldDB" id="A0A8C2H2Y1"/>
<dbReference type="InterPro" id="IPR023393">
    <property type="entry name" value="START-like_dom_sf"/>
</dbReference>
<keyword evidence="4" id="KW-0813">Transport</keyword>
<dbReference type="InterPro" id="IPR000799">
    <property type="entry name" value="StAR-like"/>
</dbReference>
<keyword evidence="8" id="KW-0445">Lipid transport</keyword>
<feature type="transmembrane region" description="Helical" evidence="13">
    <location>
        <begin position="154"/>
        <end position="171"/>
    </location>
</feature>
<dbReference type="GO" id="GO:0015485">
    <property type="term" value="F:cholesterol binding"/>
    <property type="evidence" value="ECO:0007669"/>
    <property type="project" value="InterPro"/>
</dbReference>
<evidence type="ECO:0000256" key="5">
    <source>
        <dbReference type="ARBA" id="ARBA00022553"/>
    </source>
</evidence>
<evidence type="ECO:0000256" key="3">
    <source>
        <dbReference type="ARBA" id="ARBA00020514"/>
    </source>
</evidence>
<dbReference type="InterPro" id="IPR051869">
    <property type="entry name" value="STARD3"/>
</dbReference>
<accession>A0A8C2H2Y1</accession>
<evidence type="ECO:0000259" key="15">
    <source>
        <dbReference type="PROSITE" id="PS51439"/>
    </source>
</evidence>
<dbReference type="InterPro" id="IPR019498">
    <property type="entry name" value="MENTAL"/>
</dbReference>
<keyword evidence="9" id="KW-0446">Lipid-binding</keyword>
<dbReference type="SMART" id="SM00234">
    <property type="entry name" value="START"/>
    <property type="match status" value="1"/>
</dbReference>
<dbReference type="GO" id="GO:0030301">
    <property type="term" value="P:cholesterol transport"/>
    <property type="evidence" value="ECO:0007669"/>
    <property type="project" value="TreeGrafter"/>
</dbReference>
<feature type="transmembrane region" description="Helical" evidence="13">
    <location>
        <begin position="96"/>
        <end position="116"/>
    </location>
</feature>
<protein>
    <recommendedName>
        <fullName evidence="3">StAR-related lipid transfer protein 3</fullName>
    </recommendedName>
    <alternativeName>
        <fullName evidence="11">START domain-containing protein 3</fullName>
    </alternativeName>
</protein>